<feature type="domain" description="Origin recognition complex subunit 2 RecA-like" evidence="6">
    <location>
        <begin position="64"/>
        <end position="223"/>
    </location>
</feature>
<accession>R7QS36</accession>
<feature type="domain" description="Origin recognition complex subunit 2 winged-helix" evidence="7">
    <location>
        <begin position="294"/>
        <end position="348"/>
    </location>
</feature>
<name>R7QS36_CHOCR</name>
<dbReference type="GeneID" id="17318533"/>
<evidence type="ECO:0000259" key="6">
    <source>
        <dbReference type="Pfam" id="PF04084"/>
    </source>
</evidence>
<organism evidence="8 9">
    <name type="scientific">Chondrus crispus</name>
    <name type="common">Carrageen Irish moss</name>
    <name type="synonym">Polymorpha crispa</name>
    <dbReference type="NCBI Taxonomy" id="2769"/>
    <lineage>
        <taxon>Eukaryota</taxon>
        <taxon>Rhodophyta</taxon>
        <taxon>Florideophyceae</taxon>
        <taxon>Rhodymeniophycidae</taxon>
        <taxon>Gigartinales</taxon>
        <taxon>Gigartinaceae</taxon>
        <taxon>Chondrus</taxon>
    </lineage>
</organism>
<dbReference type="GO" id="GO:0006260">
    <property type="term" value="P:DNA replication"/>
    <property type="evidence" value="ECO:0007669"/>
    <property type="project" value="UniProtKB-UniRule"/>
</dbReference>
<dbReference type="STRING" id="2769.R7QS36"/>
<dbReference type="Pfam" id="PF24882">
    <property type="entry name" value="WHD_ORC2"/>
    <property type="match status" value="1"/>
</dbReference>
<dbReference type="GO" id="GO:0005664">
    <property type="term" value="C:nuclear origin of replication recognition complex"/>
    <property type="evidence" value="ECO:0007669"/>
    <property type="project" value="UniProtKB-UniRule"/>
</dbReference>
<protein>
    <recommendedName>
        <fullName evidence="5">Origin recognition complex subunit 2</fullName>
    </recommendedName>
</protein>
<keyword evidence="4 5" id="KW-0539">Nucleus</keyword>
<evidence type="ECO:0000313" key="9">
    <source>
        <dbReference type="Proteomes" id="UP000012073"/>
    </source>
</evidence>
<keyword evidence="9" id="KW-1185">Reference proteome</keyword>
<reference evidence="9" key="1">
    <citation type="journal article" date="2013" name="Proc. Natl. Acad. Sci. U.S.A.">
        <title>Genome structure and metabolic features in the red seaweed Chondrus crispus shed light on evolution of the Archaeplastida.</title>
        <authorList>
            <person name="Collen J."/>
            <person name="Porcel B."/>
            <person name="Carre W."/>
            <person name="Ball S.G."/>
            <person name="Chaparro C."/>
            <person name="Tonon T."/>
            <person name="Barbeyron T."/>
            <person name="Michel G."/>
            <person name="Noel B."/>
            <person name="Valentin K."/>
            <person name="Elias M."/>
            <person name="Artiguenave F."/>
            <person name="Arun A."/>
            <person name="Aury J.M."/>
            <person name="Barbosa-Neto J.F."/>
            <person name="Bothwell J.H."/>
            <person name="Bouget F.Y."/>
            <person name="Brillet L."/>
            <person name="Cabello-Hurtado F."/>
            <person name="Capella-Gutierrez S."/>
            <person name="Charrier B."/>
            <person name="Cladiere L."/>
            <person name="Cock J.M."/>
            <person name="Coelho S.M."/>
            <person name="Colleoni C."/>
            <person name="Czjzek M."/>
            <person name="Da Silva C."/>
            <person name="Delage L."/>
            <person name="Denoeud F."/>
            <person name="Deschamps P."/>
            <person name="Dittami S.M."/>
            <person name="Gabaldon T."/>
            <person name="Gachon C.M."/>
            <person name="Groisillier A."/>
            <person name="Herve C."/>
            <person name="Jabbari K."/>
            <person name="Katinka M."/>
            <person name="Kloareg B."/>
            <person name="Kowalczyk N."/>
            <person name="Labadie K."/>
            <person name="Leblanc C."/>
            <person name="Lopez P.J."/>
            <person name="McLachlan D.H."/>
            <person name="Meslet-Cladiere L."/>
            <person name="Moustafa A."/>
            <person name="Nehr Z."/>
            <person name="Nyvall Collen P."/>
            <person name="Panaud O."/>
            <person name="Partensky F."/>
            <person name="Poulain J."/>
            <person name="Rensing S.A."/>
            <person name="Rousvoal S."/>
            <person name="Samson G."/>
            <person name="Symeonidi A."/>
            <person name="Weissenbach J."/>
            <person name="Zambounis A."/>
            <person name="Wincker P."/>
            <person name="Boyen C."/>
        </authorList>
    </citation>
    <scope>NUCLEOTIDE SEQUENCE [LARGE SCALE GENOMIC DNA]</scope>
    <source>
        <strain evidence="9">cv. Stackhouse</strain>
    </source>
</reference>
<evidence type="ECO:0000259" key="7">
    <source>
        <dbReference type="Pfam" id="PF24882"/>
    </source>
</evidence>
<comment type="function">
    <text evidence="5">Component of the origin recognition complex (ORC) that binds origins of replication. DNA-binding is ATP-dependent. ORC is required to assemble the pre-replication complex necessary to initiate DNA replication.</text>
</comment>
<evidence type="ECO:0000256" key="5">
    <source>
        <dbReference type="RuleBase" id="RU368084"/>
    </source>
</evidence>
<feature type="non-terminal residue" evidence="8">
    <location>
        <position position="1"/>
    </location>
</feature>
<dbReference type="RefSeq" id="XP_005710822.1">
    <property type="nucleotide sequence ID" value="XM_005710765.1"/>
</dbReference>
<comment type="subcellular location">
    <subcellularLocation>
        <location evidence="1 5">Nucleus</location>
    </subcellularLocation>
</comment>
<evidence type="ECO:0000256" key="4">
    <source>
        <dbReference type="ARBA" id="ARBA00023242"/>
    </source>
</evidence>
<proteinExistence type="inferred from homology"/>
<dbReference type="PANTHER" id="PTHR14052:SF0">
    <property type="entry name" value="ORIGIN RECOGNITION COMPLEX SUBUNIT 2"/>
    <property type="match status" value="1"/>
</dbReference>
<dbReference type="Pfam" id="PF04084">
    <property type="entry name" value="RecA-like_ORC2"/>
    <property type="match status" value="1"/>
</dbReference>
<dbReference type="AlphaFoldDB" id="R7QS36"/>
<dbReference type="EMBL" id="HG002195">
    <property type="protein sequence ID" value="CDF40528.1"/>
    <property type="molecule type" value="Genomic_DNA"/>
</dbReference>
<dbReference type="InterPro" id="IPR056773">
    <property type="entry name" value="WHD_ORC2"/>
</dbReference>
<evidence type="ECO:0000313" key="8">
    <source>
        <dbReference type="EMBL" id="CDF40528.1"/>
    </source>
</evidence>
<dbReference type="Gramene" id="CDF40528">
    <property type="protein sequence ID" value="CDF40528"/>
    <property type="gene ID" value="CHC_T00010212001"/>
</dbReference>
<comment type="similarity">
    <text evidence="2 5">Belongs to the ORC2 family.</text>
</comment>
<dbReference type="OrthoDB" id="20198at2759"/>
<evidence type="ECO:0000256" key="3">
    <source>
        <dbReference type="ARBA" id="ARBA00022705"/>
    </source>
</evidence>
<keyword evidence="3 5" id="KW-0235">DNA replication</keyword>
<evidence type="ECO:0000256" key="2">
    <source>
        <dbReference type="ARBA" id="ARBA00007421"/>
    </source>
</evidence>
<dbReference type="InterPro" id="IPR056772">
    <property type="entry name" value="RecA-like_ORC2"/>
</dbReference>
<sequence>AEETFLAKPRTISVDDEFTGSSYFEAYRGTVRTSNLTLSSLNILPPSTLDKARQELTDPLVEQQQYLVDRVKDRFQELSFLLVSGQSLLFHGYGSKKTLLDDFATHQSQFSTVLVVNGFNPTIGLRSVLSQISVDVLRLGQNHARRSLLDYVDAIHEGIGNKYVTLVVHNIDGSSLRSEDSQKALAMLSRINNIFIAASVDHVNAPLLWDGVTYSKFAWAWVKADTFIPYDVETVYCSKPLLRGGGERQIEGAIALLRSLSERARKVFRLLAERQTGGEALMRETEEASRKGTQLRTTFNDLFEQSKCQFLVSEPATLQVILTELETHQLLESRRGVDAAAQLVIPLQISQLRVILKDIAPTT</sequence>
<gene>
    <name evidence="8" type="ORF">CHC_T00010212001</name>
</gene>
<comment type="subunit">
    <text evidence="5">Component of the origin recognition complex (ORC).</text>
</comment>
<dbReference type="KEGG" id="ccp:CHC_T00010212001"/>
<dbReference type="GO" id="GO:0003688">
    <property type="term" value="F:DNA replication origin binding"/>
    <property type="evidence" value="ECO:0007669"/>
    <property type="project" value="UniProtKB-UniRule"/>
</dbReference>
<dbReference type="InterPro" id="IPR007220">
    <property type="entry name" value="ORC2"/>
</dbReference>
<dbReference type="Proteomes" id="UP000012073">
    <property type="component" value="Unassembled WGS sequence"/>
</dbReference>
<dbReference type="PANTHER" id="PTHR14052">
    <property type="entry name" value="ORIGIN RECOGNITION COMPLEX SUBUNIT 2"/>
    <property type="match status" value="1"/>
</dbReference>
<evidence type="ECO:0000256" key="1">
    <source>
        <dbReference type="ARBA" id="ARBA00004123"/>
    </source>
</evidence>
<dbReference type="OMA" id="YDFELAY"/>